<protein>
    <recommendedName>
        <fullName evidence="3">UDP-N-acetylmuramyl pentapeptide phosphotransferase/UDP-N-acetylglucosamine-1-phosphate transferase</fullName>
    </recommendedName>
</protein>
<reference evidence="1 2" key="1">
    <citation type="submission" date="2016-06" db="EMBL/GenBank/DDBJ databases">
        <authorList>
            <person name="Kjaerup R.B."/>
            <person name="Dalgaard T.S."/>
            <person name="Juul-Madsen H.R."/>
        </authorList>
    </citation>
    <scope>NUCLEOTIDE SEQUENCE [LARGE SCALE GENOMIC DNA]</scope>
    <source>
        <strain evidence="1 2">DSM 45577</strain>
    </source>
</reference>
<dbReference type="AlphaFoldDB" id="A0A1C6UJH0"/>
<name>A0A1C6UJH0_9ACTN</name>
<dbReference type="STRING" id="683228.GA0070617_2575"/>
<gene>
    <name evidence="1" type="ORF">GA0070617_2575</name>
</gene>
<evidence type="ECO:0008006" key="3">
    <source>
        <dbReference type="Google" id="ProtNLM"/>
    </source>
</evidence>
<dbReference type="OrthoDB" id="2679245at2"/>
<sequence>MSLLGRLLVAGAGAAAARYLLREVRTAPVGPALERTNFRGRTVTLAAGPALAVGAAGAGALGAPSAAAGSAALLAGVGAGAVGLYDDVVGARPEQKSAKGFAGHLAALRQGRVTAGLVKIIGVGAAGLGAAALLAADPQVRAHRRRQRQGPLGHAADVLLGAGVVAGTANLVNLLDLRPGRAIKSGLLIGTPLTGGRHGGIAAGAVGAAAGLLAADLDEEVMLGDSGANALGALLGVGLAARTGPLGRAVALTVLAGLTAASEKVSFTKVIQGTPVLRELDELGRRSD</sequence>
<keyword evidence="2" id="KW-1185">Reference proteome</keyword>
<organism evidence="1 2">
    <name type="scientific">Micromonospora yangpuensis</name>
    <dbReference type="NCBI Taxonomy" id="683228"/>
    <lineage>
        <taxon>Bacteria</taxon>
        <taxon>Bacillati</taxon>
        <taxon>Actinomycetota</taxon>
        <taxon>Actinomycetes</taxon>
        <taxon>Micromonosporales</taxon>
        <taxon>Micromonosporaceae</taxon>
        <taxon>Micromonospora</taxon>
    </lineage>
</organism>
<dbReference type="Proteomes" id="UP000198937">
    <property type="component" value="Unassembled WGS sequence"/>
</dbReference>
<accession>A0A1C6UJH0</accession>
<dbReference type="EMBL" id="FMIA01000002">
    <property type="protein sequence ID" value="SCL54142.1"/>
    <property type="molecule type" value="Genomic_DNA"/>
</dbReference>
<evidence type="ECO:0000313" key="2">
    <source>
        <dbReference type="Proteomes" id="UP000198937"/>
    </source>
</evidence>
<dbReference type="RefSeq" id="WP_091436736.1">
    <property type="nucleotide sequence ID" value="NZ_BMMJ01000021.1"/>
</dbReference>
<proteinExistence type="predicted"/>
<evidence type="ECO:0000313" key="1">
    <source>
        <dbReference type="EMBL" id="SCL54142.1"/>
    </source>
</evidence>